<dbReference type="PATRIC" id="fig|1122146.4.peg.453"/>
<organism evidence="4 5">
    <name type="scientific">Ligilactobacillus ceti DSM 22408</name>
    <dbReference type="NCBI Taxonomy" id="1122146"/>
    <lineage>
        <taxon>Bacteria</taxon>
        <taxon>Bacillati</taxon>
        <taxon>Bacillota</taxon>
        <taxon>Bacilli</taxon>
        <taxon>Lactobacillales</taxon>
        <taxon>Lactobacillaceae</taxon>
        <taxon>Ligilactobacillus</taxon>
    </lineage>
</organism>
<dbReference type="STRING" id="1122146.IV53_GL000441"/>
<dbReference type="Gene3D" id="3.30.1310.10">
    <property type="entry name" value="Nucleoid-associated protein YbaB-like domain"/>
    <property type="match status" value="1"/>
</dbReference>
<comment type="function">
    <text evidence="2">Binds to DNA and alters its conformation. May be involved in regulation of gene expression, nucleoid organization and DNA protection.</text>
</comment>
<dbReference type="InterPro" id="IPR004401">
    <property type="entry name" value="YbaB/EbfC"/>
</dbReference>
<keyword evidence="5" id="KW-1185">Reference proteome</keyword>
<sequence length="102" mass="11410">MRGMNMQGMMKQMQKMQKNMQKDQAALNETVFTGQAPNDLVIAKMTGDKKLQDIEISPDVVDPEDVDMLQDFVIAAVNDALVKVEAETEKTMGKYARNIPGF</sequence>
<reference evidence="4 5" key="1">
    <citation type="journal article" date="2015" name="Genome Announc.">
        <title>Expanding the biotechnology potential of lactobacilli through comparative genomics of 213 strains and associated genera.</title>
        <authorList>
            <person name="Sun Z."/>
            <person name="Harris H.M."/>
            <person name="McCann A."/>
            <person name="Guo C."/>
            <person name="Argimon S."/>
            <person name="Zhang W."/>
            <person name="Yang X."/>
            <person name="Jeffery I.B."/>
            <person name="Cooney J.C."/>
            <person name="Kagawa T.F."/>
            <person name="Liu W."/>
            <person name="Song Y."/>
            <person name="Salvetti E."/>
            <person name="Wrobel A."/>
            <person name="Rasinkangas P."/>
            <person name="Parkhill J."/>
            <person name="Rea M.C."/>
            <person name="O'Sullivan O."/>
            <person name="Ritari J."/>
            <person name="Douillard F.P."/>
            <person name="Paul Ross R."/>
            <person name="Yang R."/>
            <person name="Briner A.E."/>
            <person name="Felis G.E."/>
            <person name="de Vos W.M."/>
            <person name="Barrangou R."/>
            <person name="Klaenhammer T.R."/>
            <person name="Caufield P.W."/>
            <person name="Cui Y."/>
            <person name="Zhang H."/>
            <person name="O'Toole P.W."/>
        </authorList>
    </citation>
    <scope>NUCLEOTIDE SEQUENCE [LARGE SCALE GENOMIC DNA]</scope>
    <source>
        <strain evidence="4 5">DSM 22408</strain>
    </source>
</reference>
<feature type="region of interest" description="Disordered" evidence="3">
    <location>
        <begin position="1"/>
        <end position="22"/>
    </location>
</feature>
<protein>
    <recommendedName>
        <fullName evidence="2">Nucleoid-associated protein IV53_GL000441</fullName>
    </recommendedName>
</protein>
<proteinExistence type="inferred from homology"/>
<dbReference type="PANTHER" id="PTHR33449:SF1">
    <property type="entry name" value="NUCLEOID-ASSOCIATED PROTEIN YBAB"/>
    <property type="match status" value="1"/>
</dbReference>
<evidence type="ECO:0000313" key="5">
    <source>
        <dbReference type="Proteomes" id="UP000051500"/>
    </source>
</evidence>
<comment type="subcellular location">
    <subcellularLocation>
        <location evidence="2">Cytoplasm</location>
        <location evidence="2">Nucleoid</location>
    </subcellularLocation>
</comment>
<dbReference type="Pfam" id="PF02575">
    <property type="entry name" value="YbaB_DNA_bd"/>
    <property type="match status" value="1"/>
</dbReference>
<dbReference type="Proteomes" id="UP000051500">
    <property type="component" value="Unassembled WGS sequence"/>
</dbReference>
<dbReference type="RefSeq" id="WP_027106886.1">
    <property type="nucleotide sequence ID" value="NZ_JQBZ01000025.1"/>
</dbReference>
<dbReference type="PIRSF" id="PIRSF004555">
    <property type="entry name" value="UCP004555"/>
    <property type="match status" value="1"/>
</dbReference>
<name>A0A0R2KQJ5_9LACO</name>
<evidence type="ECO:0000313" key="4">
    <source>
        <dbReference type="EMBL" id="KRN88477.1"/>
    </source>
</evidence>
<dbReference type="PANTHER" id="PTHR33449">
    <property type="entry name" value="NUCLEOID-ASSOCIATED PROTEIN YBAB"/>
    <property type="match status" value="1"/>
</dbReference>
<gene>
    <name evidence="4" type="ORF">IV53_GL000441</name>
</gene>
<dbReference type="GO" id="GO:0005829">
    <property type="term" value="C:cytosol"/>
    <property type="evidence" value="ECO:0007669"/>
    <property type="project" value="TreeGrafter"/>
</dbReference>
<keyword evidence="2" id="KW-0963">Cytoplasm</keyword>
<accession>A0A0R2KQJ5</accession>
<dbReference type="GO" id="GO:0003677">
    <property type="term" value="F:DNA binding"/>
    <property type="evidence" value="ECO:0007669"/>
    <property type="project" value="UniProtKB-UniRule"/>
</dbReference>
<keyword evidence="1 2" id="KW-0238">DNA-binding</keyword>
<dbReference type="HAMAP" id="MF_00274">
    <property type="entry name" value="DNA_YbaB_EbfC"/>
    <property type="match status" value="1"/>
</dbReference>
<dbReference type="InterPro" id="IPR036894">
    <property type="entry name" value="YbaB-like_sf"/>
</dbReference>
<comment type="similarity">
    <text evidence="2">Belongs to the YbaB/EbfC family.</text>
</comment>
<dbReference type="EMBL" id="JQBZ01000025">
    <property type="protein sequence ID" value="KRN88477.1"/>
    <property type="molecule type" value="Genomic_DNA"/>
</dbReference>
<comment type="subunit">
    <text evidence="2">Homodimer.</text>
</comment>
<dbReference type="OrthoDB" id="9795263at2"/>
<dbReference type="NCBIfam" id="TIGR00103">
    <property type="entry name" value="DNA_YbaB_EbfC"/>
    <property type="match status" value="1"/>
</dbReference>
<dbReference type="GO" id="GO:0043590">
    <property type="term" value="C:bacterial nucleoid"/>
    <property type="evidence" value="ECO:0007669"/>
    <property type="project" value="UniProtKB-UniRule"/>
</dbReference>
<dbReference type="AlphaFoldDB" id="A0A0R2KQJ5"/>
<evidence type="ECO:0000256" key="1">
    <source>
        <dbReference type="ARBA" id="ARBA00023125"/>
    </source>
</evidence>
<evidence type="ECO:0000256" key="2">
    <source>
        <dbReference type="HAMAP-Rule" id="MF_00274"/>
    </source>
</evidence>
<evidence type="ECO:0000256" key="3">
    <source>
        <dbReference type="SAM" id="MobiDB-lite"/>
    </source>
</evidence>
<feature type="compositionally biased region" description="Low complexity" evidence="3">
    <location>
        <begin position="1"/>
        <end position="19"/>
    </location>
</feature>
<dbReference type="eggNOG" id="COG0718">
    <property type="taxonomic scope" value="Bacteria"/>
</dbReference>
<dbReference type="SUPFAM" id="SSF82607">
    <property type="entry name" value="YbaB-like"/>
    <property type="match status" value="1"/>
</dbReference>
<comment type="caution">
    <text evidence="4">The sequence shown here is derived from an EMBL/GenBank/DDBJ whole genome shotgun (WGS) entry which is preliminary data.</text>
</comment>